<dbReference type="GO" id="GO:0042910">
    <property type="term" value="F:xenobiotic transmembrane transporter activity"/>
    <property type="evidence" value="ECO:0007669"/>
    <property type="project" value="TreeGrafter"/>
</dbReference>
<keyword evidence="3" id="KW-1185">Reference proteome</keyword>
<feature type="transmembrane region" description="Helical" evidence="1">
    <location>
        <begin position="989"/>
        <end position="1015"/>
    </location>
</feature>
<dbReference type="Pfam" id="PF00873">
    <property type="entry name" value="ACR_tran"/>
    <property type="match status" value="1"/>
</dbReference>
<dbReference type="InterPro" id="IPR001036">
    <property type="entry name" value="Acrflvin-R"/>
</dbReference>
<dbReference type="SUPFAM" id="SSF82866">
    <property type="entry name" value="Multidrug efflux transporter AcrB transmembrane domain"/>
    <property type="match status" value="2"/>
</dbReference>
<sequence length="1029" mass="112462">MSFASFSIKRPVTMLMIILVILVLGFVSLTRLGIDLLPNFSFPIAVVVTEYSDAGPQEVENMVTKPLEQIIATVKNVKSISSISNEGYSTVIVQFNWGTNMDFATLDLREKIDMVKAYLPSGVKSPQIFKFDPSMLPVMEVAVYGMDDISQLKKYAEDEIKPKLLRAEGVASVDIVGGTEREIHIKVDPSKLIFYGITMDNIARALQMENLNLSGGSIAYGDRDYLVRVLSEFKSVSQIENLPITLPSGITIPLKDIARVEDTHKDIATISKYNGKPSITLVIQKQSDYNTVKVADKVQKELDNIKKSAGENLYFVPIFDQAEFIKKAINRVVGNAYSGALLAVLIIYLFLGNLRTTLIIGLSIPISIISTFILVYFNHLTLNMMSLGGLALGVGMLVDNSIVVLENIFRHRERGEDSIASAINGTNEVTNAIVASTLTTIAVFLPIVFIQGITAQLFKELALTVTFSLLASLAVAITLVPLLSSRLMIADKGKKITIIERFSVFYEKVEKRYRKLLAWALNNRKKVVATATVLFIVSLALIPLVGTEFLPQSDAGMINVSIEMPYGTRLEKVEETVNLVVDRIKNIKEIEGILTNVGVSGSGSGMGFSTTSKNEAQVSIKLVPLSERKRKSAQVADEIRSICRTIPGAKITVRSVSTFDFSGGNLLKPISIVIKGDDLNKLKEISDRVVTAVRSVEGTREVESSLDKGRPEIQIKVDKLKVAFYGLNSAQIAKIIESNLSGFTATKYKYQGEEINVVVKADEDVVSSIDKLENLIIPTPSGGLVTLSQIAEIKKENGPVAINREDQVRAVTVSGAISGRPVGVVNREIEEKLKTIPLPPGYEIKMGGEQEQLVEAFADLSFALILAVLLVYMVMAAQFESLFQPFIIMFSVPLAVIGVVLSLVLTGRNLNVPAFIGVIMLGGIVVNNAIVLIDFINQLRARGYSRTEAILEAGPMRLRPILMTTLTTILGLFPLALGLGEAGELRAPMATVVIGGLTVSTMLTLVVIPVVYTIFEDIGQRIRFFRKTD</sequence>
<keyword evidence="1" id="KW-0472">Membrane</keyword>
<dbReference type="Gene3D" id="1.20.1640.10">
    <property type="entry name" value="Multidrug efflux transporter AcrB transmembrane domain"/>
    <property type="match status" value="2"/>
</dbReference>
<protein>
    <submittedName>
        <fullName evidence="2">Swarming motility protein SwrC</fullName>
    </submittedName>
</protein>
<dbReference type="Proteomes" id="UP000075737">
    <property type="component" value="Unassembled WGS sequence"/>
</dbReference>
<feature type="transmembrane region" description="Helical" evidence="1">
    <location>
        <begin position="429"/>
        <end position="449"/>
    </location>
</feature>
<dbReference type="STRING" id="520767.ATZ99_03580"/>
<dbReference type="Gene3D" id="3.30.2090.10">
    <property type="entry name" value="Multidrug efflux transporter AcrB TolC docking domain, DN and DC subdomains"/>
    <property type="match status" value="2"/>
</dbReference>
<evidence type="ECO:0000313" key="3">
    <source>
        <dbReference type="Proteomes" id="UP000075737"/>
    </source>
</evidence>
<dbReference type="RefSeq" id="WP_068747530.1">
    <property type="nucleotide sequence ID" value="NZ_LOHZ01000019.1"/>
</dbReference>
<dbReference type="GO" id="GO:0005886">
    <property type="term" value="C:plasma membrane"/>
    <property type="evidence" value="ECO:0007669"/>
    <property type="project" value="TreeGrafter"/>
</dbReference>
<evidence type="ECO:0000313" key="2">
    <source>
        <dbReference type="EMBL" id="KYO68047.1"/>
    </source>
</evidence>
<feature type="transmembrane region" description="Helical" evidence="1">
    <location>
        <begin position="958"/>
        <end position="977"/>
    </location>
</feature>
<keyword evidence="1" id="KW-1133">Transmembrane helix</keyword>
<feature type="transmembrane region" description="Helical" evidence="1">
    <location>
        <begin position="358"/>
        <end position="377"/>
    </location>
</feature>
<reference evidence="2 3" key="1">
    <citation type="submission" date="2015-12" db="EMBL/GenBank/DDBJ databases">
        <title>Draft genome of Thermovenabulum gondwanense isolated from a red thermophilic microbial mat colonisisng an outflow channel of a bore well.</title>
        <authorList>
            <person name="Patel B.K."/>
        </authorList>
    </citation>
    <scope>NUCLEOTIDE SEQUENCE [LARGE SCALE GENOMIC DNA]</scope>
    <source>
        <strain evidence="2 3">R270</strain>
    </source>
</reference>
<gene>
    <name evidence="2" type="primary">swrC</name>
    <name evidence="2" type="ORF">ATZ99_03580</name>
</gene>
<dbReference type="InterPro" id="IPR027463">
    <property type="entry name" value="AcrB_DN_DC_subdom"/>
</dbReference>
<feature type="transmembrane region" description="Helical" evidence="1">
    <location>
        <begin position="856"/>
        <end position="874"/>
    </location>
</feature>
<dbReference type="EMBL" id="LOHZ01000019">
    <property type="protein sequence ID" value="KYO68047.1"/>
    <property type="molecule type" value="Genomic_DNA"/>
</dbReference>
<dbReference type="SUPFAM" id="SSF82714">
    <property type="entry name" value="Multidrug efflux transporter AcrB TolC docking domain, DN and DC subdomains"/>
    <property type="match status" value="2"/>
</dbReference>
<dbReference type="Gene3D" id="3.30.70.1440">
    <property type="entry name" value="Multidrug efflux transporter AcrB pore domain"/>
    <property type="match status" value="1"/>
</dbReference>
<feature type="transmembrane region" description="Helical" evidence="1">
    <location>
        <begin position="12"/>
        <end position="34"/>
    </location>
</feature>
<dbReference type="AlphaFoldDB" id="A0A162MWV0"/>
<dbReference type="Gene3D" id="3.30.70.1320">
    <property type="entry name" value="Multidrug efflux transporter AcrB pore domain like"/>
    <property type="match status" value="1"/>
</dbReference>
<comment type="caution">
    <text evidence="2">The sequence shown here is derived from an EMBL/GenBank/DDBJ whole genome shotgun (WGS) entry which is preliminary data.</text>
</comment>
<dbReference type="OrthoDB" id="9757876at2"/>
<dbReference type="PRINTS" id="PR00702">
    <property type="entry name" value="ACRIFLAVINRP"/>
</dbReference>
<dbReference type="SUPFAM" id="SSF82693">
    <property type="entry name" value="Multidrug efflux transporter AcrB pore domain, PN1, PN2, PC1 and PC2 subdomains"/>
    <property type="match status" value="3"/>
</dbReference>
<evidence type="ECO:0000256" key="1">
    <source>
        <dbReference type="SAM" id="Phobius"/>
    </source>
</evidence>
<name>A0A162MWV0_9FIRM</name>
<accession>A0A162MWV0</accession>
<feature type="transmembrane region" description="Helical" evidence="1">
    <location>
        <begin position="389"/>
        <end position="409"/>
    </location>
</feature>
<feature type="transmembrane region" description="Helical" evidence="1">
    <location>
        <begin position="527"/>
        <end position="546"/>
    </location>
</feature>
<feature type="transmembrane region" description="Helical" evidence="1">
    <location>
        <begin position="332"/>
        <end position="351"/>
    </location>
</feature>
<feature type="transmembrane region" description="Helical" evidence="1">
    <location>
        <begin position="912"/>
        <end position="937"/>
    </location>
</feature>
<keyword evidence="1" id="KW-0812">Transmembrane</keyword>
<dbReference type="Gene3D" id="3.30.70.1430">
    <property type="entry name" value="Multidrug efflux transporter AcrB pore domain"/>
    <property type="match status" value="2"/>
</dbReference>
<feature type="transmembrane region" description="Helical" evidence="1">
    <location>
        <begin position="886"/>
        <end position="906"/>
    </location>
</feature>
<organism evidence="2 3">
    <name type="scientific">Thermovenabulum gondwanense</name>
    <dbReference type="NCBI Taxonomy" id="520767"/>
    <lineage>
        <taxon>Bacteria</taxon>
        <taxon>Bacillati</taxon>
        <taxon>Bacillota</taxon>
        <taxon>Clostridia</taxon>
        <taxon>Thermosediminibacterales</taxon>
        <taxon>Thermosediminibacteraceae</taxon>
        <taxon>Thermovenabulum</taxon>
    </lineage>
</organism>
<feature type="transmembrane region" description="Helical" evidence="1">
    <location>
        <begin position="461"/>
        <end position="484"/>
    </location>
</feature>
<dbReference type="PANTHER" id="PTHR32063">
    <property type="match status" value="1"/>
</dbReference>
<dbReference type="PANTHER" id="PTHR32063:SF0">
    <property type="entry name" value="SWARMING MOTILITY PROTEIN SWRC"/>
    <property type="match status" value="1"/>
</dbReference>
<proteinExistence type="predicted"/>
<dbReference type="PATRIC" id="fig|520767.4.peg.362"/>